<accession>A0A327SUB7</accession>
<organism evidence="3 4">
    <name type="scientific">Pedobacter cryoconitis</name>
    <dbReference type="NCBI Taxonomy" id="188932"/>
    <lineage>
        <taxon>Bacteria</taxon>
        <taxon>Pseudomonadati</taxon>
        <taxon>Bacteroidota</taxon>
        <taxon>Sphingobacteriia</taxon>
        <taxon>Sphingobacteriales</taxon>
        <taxon>Sphingobacteriaceae</taxon>
        <taxon>Pedobacter</taxon>
    </lineage>
</organism>
<name>A0A327SUB7_9SPHI</name>
<evidence type="ECO:0000259" key="2">
    <source>
        <dbReference type="Pfam" id="PF00849"/>
    </source>
</evidence>
<gene>
    <name evidence="3" type="ORF">LY11_02343</name>
</gene>
<dbReference type="InterPro" id="IPR006145">
    <property type="entry name" value="PsdUridine_synth_RsuA/RluA"/>
</dbReference>
<dbReference type="GO" id="GO:0000455">
    <property type="term" value="P:enzyme-directed rRNA pseudouridine synthesis"/>
    <property type="evidence" value="ECO:0007669"/>
    <property type="project" value="TreeGrafter"/>
</dbReference>
<feature type="domain" description="Pseudouridine synthase RsuA/RluA-like" evidence="2">
    <location>
        <begin position="38"/>
        <end position="187"/>
    </location>
</feature>
<comment type="caution">
    <text evidence="3">The sequence shown here is derived from an EMBL/GenBank/DDBJ whole genome shotgun (WGS) entry which is preliminary data.</text>
</comment>
<evidence type="ECO:0000313" key="4">
    <source>
        <dbReference type="Proteomes" id="UP000249754"/>
    </source>
</evidence>
<dbReference type="GO" id="GO:0003723">
    <property type="term" value="F:RNA binding"/>
    <property type="evidence" value="ECO:0007669"/>
    <property type="project" value="InterPro"/>
</dbReference>
<protein>
    <submittedName>
        <fullName evidence="3">tRNA pseudouridine65 synthase</fullName>
    </submittedName>
</protein>
<dbReference type="AlphaFoldDB" id="A0A327SUB7"/>
<dbReference type="InterPro" id="IPR020103">
    <property type="entry name" value="PsdUridine_synth_cat_dom_sf"/>
</dbReference>
<keyword evidence="1" id="KW-0413">Isomerase</keyword>
<dbReference type="Gene3D" id="3.30.2350.10">
    <property type="entry name" value="Pseudouridine synthase"/>
    <property type="match status" value="1"/>
</dbReference>
<dbReference type="InterPro" id="IPR050188">
    <property type="entry name" value="RluA_PseudoU_synthase"/>
</dbReference>
<dbReference type="EMBL" id="QLLR01000009">
    <property type="protein sequence ID" value="RAJ31113.1"/>
    <property type="molecule type" value="Genomic_DNA"/>
</dbReference>
<evidence type="ECO:0000313" key="3">
    <source>
        <dbReference type="EMBL" id="RAJ31113.1"/>
    </source>
</evidence>
<evidence type="ECO:0000256" key="1">
    <source>
        <dbReference type="ARBA" id="ARBA00023235"/>
    </source>
</evidence>
<dbReference type="Pfam" id="PF00849">
    <property type="entry name" value="PseudoU_synth_2"/>
    <property type="match status" value="1"/>
</dbReference>
<proteinExistence type="predicted"/>
<dbReference type="STRING" id="188932.AY601_1522"/>
<dbReference type="PANTHER" id="PTHR21600">
    <property type="entry name" value="MITOCHONDRIAL RNA PSEUDOURIDINE SYNTHASE"/>
    <property type="match status" value="1"/>
</dbReference>
<dbReference type="GO" id="GO:0009982">
    <property type="term" value="F:pseudouridine synthase activity"/>
    <property type="evidence" value="ECO:0007669"/>
    <property type="project" value="InterPro"/>
</dbReference>
<dbReference type="GO" id="GO:0140098">
    <property type="term" value="F:catalytic activity, acting on RNA"/>
    <property type="evidence" value="ECO:0007669"/>
    <property type="project" value="UniProtKB-ARBA"/>
</dbReference>
<sequence>MKSSILLPQIRIFLSRRIYKKLYSRKKLMLEIVYQDDHIIAINKPHGLLVHRSSIATDAKEFALQLLRDQVNRRVSPVHRLDRKTGGLLLFAFEKDVEIALHQQFQNGEIQKKYLAIVRGYAPDSQDIDYPLVKENGAIQEAFTSFVTLKRAELDIALGQHPTSRYSLVEATPTTGRMHQLRKHFAHIFYPIIGDRKHGCNKQNRFFKEQWEMTTMLLHASELIFKHPFTKEDIHLKANIHQEFKRVMDIMSW</sequence>
<dbReference type="PANTHER" id="PTHR21600:SF56">
    <property type="entry name" value="TRNA PSEUDOURIDINE SYNTHASE C"/>
    <property type="match status" value="1"/>
</dbReference>
<dbReference type="SUPFAM" id="SSF55120">
    <property type="entry name" value="Pseudouridine synthase"/>
    <property type="match status" value="1"/>
</dbReference>
<dbReference type="Proteomes" id="UP000249754">
    <property type="component" value="Unassembled WGS sequence"/>
</dbReference>
<reference evidence="3 4" key="1">
    <citation type="submission" date="2018-06" db="EMBL/GenBank/DDBJ databases">
        <title>Genomic Encyclopedia of Archaeal and Bacterial Type Strains, Phase II (KMG-II): from individual species to whole genera.</title>
        <authorList>
            <person name="Goeker M."/>
        </authorList>
    </citation>
    <scope>NUCLEOTIDE SEQUENCE [LARGE SCALE GENOMIC DNA]</scope>
    <source>
        <strain evidence="3 4">DSM 14825</strain>
    </source>
</reference>